<dbReference type="InParanoid" id="A0A1Y2AU39"/>
<evidence type="ECO:0000256" key="1">
    <source>
        <dbReference type="ARBA" id="ARBA00001947"/>
    </source>
</evidence>
<dbReference type="Pfam" id="PF08240">
    <property type="entry name" value="ADH_N"/>
    <property type="match status" value="1"/>
</dbReference>
<evidence type="ECO:0000256" key="5">
    <source>
        <dbReference type="ARBA" id="ARBA00023002"/>
    </source>
</evidence>
<dbReference type="OrthoDB" id="1879366at2759"/>
<comment type="caution">
    <text evidence="7">The sequence shown here is derived from an EMBL/GenBank/DDBJ whole genome shotgun (WGS) entry which is preliminary data.</text>
</comment>
<name>A0A1Y2AU39_9TREE</name>
<dbReference type="Proteomes" id="UP000193986">
    <property type="component" value="Unassembled WGS sequence"/>
</dbReference>
<evidence type="ECO:0000256" key="4">
    <source>
        <dbReference type="ARBA" id="ARBA00022833"/>
    </source>
</evidence>
<evidence type="ECO:0000313" key="8">
    <source>
        <dbReference type="Proteomes" id="UP000193986"/>
    </source>
</evidence>
<keyword evidence="3" id="KW-0479">Metal-binding</keyword>
<dbReference type="InterPro" id="IPR013149">
    <property type="entry name" value="ADH-like_C"/>
</dbReference>
<dbReference type="GO" id="GO:0004022">
    <property type="term" value="F:alcohol dehydrogenase (NAD+) activity"/>
    <property type="evidence" value="ECO:0007669"/>
    <property type="project" value="TreeGrafter"/>
</dbReference>
<protein>
    <submittedName>
        <fullName evidence="7">Alcohol dehydrogenase</fullName>
    </submittedName>
</protein>
<dbReference type="InterPro" id="IPR036291">
    <property type="entry name" value="NAD(P)-bd_dom_sf"/>
</dbReference>
<dbReference type="PANTHER" id="PTHR42940">
    <property type="entry name" value="ALCOHOL DEHYDROGENASE 1-RELATED"/>
    <property type="match status" value="1"/>
</dbReference>
<keyword evidence="5" id="KW-0560">Oxidoreductase</keyword>
<keyword evidence="8" id="KW-1185">Reference proteome</keyword>
<dbReference type="SUPFAM" id="SSF50129">
    <property type="entry name" value="GroES-like"/>
    <property type="match status" value="1"/>
</dbReference>
<evidence type="ECO:0000256" key="2">
    <source>
        <dbReference type="ARBA" id="ARBA00008072"/>
    </source>
</evidence>
<dbReference type="SUPFAM" id="SSF51735">
    <property type="entry name" value="NAD(P)-binding Rossmann-fold domains"/>
    <property type="match status" value="1"/>
</dbReference>
<evidence type="ECO:0000259" key="6">
    <source>
        <dbReference type="SMART" id="SM00829"/>
    </source>
</evidence>
<evidence type="ECO:0000256" key="3">
    <source>
        <dbReference type="ARBA" id="ARBA00022723"/>
    </source>
</evidence>
<accession>A0A1Y2AU39</accession>
<reference evidence="7 8" key="1">
    <citation type="submission" date="2016-07" db="EMBL/GenBank/DDBJ databases">
        <title>Pervasive Adenine N6-methylation of Active Genes in Fungi.</title>
        <authorList>
            <consortium name="DOE Joint Genome Institute"/>
            <person name="Mondo S.J."/>
            <person name="Dannebaum R.O."/>
            <person name="Kuo R.C."/>
            <person name="Labutti K."/>
            <person name="Haridas S."/>
            <person name="Kuo A."/>
            <person name="Salamov A."/>
            <person name="Ahrendt S.R."/>
            <person name="Lipzen A."/>
            <person name="Sullivan W."/>
            <person name="Andreopoulos W.B."/>
            <person name="Clum A."/>
            <person name="Lindquist E."/>
            <person name="Daum C."/>
            <person name="Ramamoorthy G.K."/>
            <person name="Gryganskyi A."/>
            <person name="Culley D."/>
            <person name="Magnuson J.K."/>
            <person name="James T.Y."/>
            <person name="O'Malley M.A."/>
            <person name="Stajich J.E."/>
            <person name="Spatafora J.W."/>
            <person name="Visel A."/>
            <person name="Grigoriev I.V."/>
        </authorList>
    </citation>
    <scope>NUCLEOTIDE SEQUENCE [LARGE SCALE GENOMIC DNA]</scope>
    <source>
        <strain evidence="7 8">68-887.2</strain>
    </source>
</reference>
<dbReference type="SMART" id="SM00829">
    <property type="entry name" value="PKS_ER"/>
    <property type="match status" value="1"/>
</dbReference>
<feature type="domain" description="Enoyl reductase (ER)" evidence="6">
    <location>
        <begin position="12"/>
        <end position="352"/>
    </location>
</feature>
<proteinExistence type="inferred from homology"/>
<dbReference type="GO" id="GO:0005737">
    <property type="term" value="C:cytoplasm"/>
    <property type="evidence" value="ECO:0007669"/>
    <property type="project" value="TreeGrafter"/>
</dbReference>
<dbReference type="Pfam" id="PF00107">
    <property type="entry name" value="ADH_zinc_N"/>
    <property type="match status" value="1"/>
</dbReference>
<dbReference type="AlphaFoldDB" id="A0A1Y2AU39"/>
<dbReference type="GO" id="GO:0046872">
    <property type="term" value="F:metal ion binding"/>
    <property type="evidence" value="ECO:0007669"/>
    <property type="project" value="UniProtKB-KW"/>
</dbReference>
<gene>
    <name evidence="7" type="ORF">BCR39DRAFT_287457</name>
</gene>
<dbReference type="Gene3D" id="3.40.50.720">
    <property type="entry name" value="NAD(P)-binding Rossmann-like Domain"/>
    <property type="match status" value="1"/>
</dbReference>
<keyword evidence="4" id="KW-0862">Zinc</keyword>
<organism evidence="7 8">
    <name type="scientific">Naematelia encephala</name>
    <dbReference type="NCBI Taxonomy" id="71784"/>
    <lineage>
        <taxon>Eukaryota</taxon>
        <taxon>Fungi</taxon>
        <taxon>Dikarya</taxon>
        <taxon>Basidiomycota</taxon>
        <taxon>Agaricomycotina</taxon>
        <taxon>Tremellomycetes</taxon>
        <taxon>Tremellales</taxon>
        <taxon>Naemateliaceae</taxon>
        <taxon>Naematelia</taxon>
    </lineage>
</organism>
<comment type="cofactor">
    <cofactor evidence="1">
        <name>Zn(2+)</name>
        <dbReference type="ChEBI" id="CHEBI:29105"/>
    </cofactor>
</comment>
<dbReference type="EMBL" id="MCFC01000057">
    <property type="protein sequence ID" value="ORY25455.1"/>
    <property type="molecule type" value="Genomic_DNA"/>
</dbReference>
<dbReference type="InterPro" id="IPR011032">
    <property type="entry name" value="GroES-like_sf"/>
</dbReference>
<evidence type="ECO:0000313" key="7">
    <source>
        <dbReference type="EMBL" id="ORY25455.1"/>
    </source>
</evidence>
<sequence>MSTMMQAARLTEPIFKYHIQTIPIPEPLPREILIKVHAAGYCHTDSVMPFSSFGGPLPITGSHEPAGIVVKLGQEAQLLGWKIGERIMAVNTARGCRECSLCIHHDERFCPKSAEIGLRGVDGAFAEYCLVDARYAVKIPDKMSFEQAAPMSCAGVTIYHSIMRCDLKPGQVLGINGIGALGSLGVQMAKALGLIVVAIDGRNEPLLHAKSQPLAPDLAVNAVTTSAGEALNAIDGLRPPGWTGGSGVDALIMATSAPSALPYALSILRPFSTIVMTAGPMDLVLSIGEFIFRGITMIGTKNGTAQDLEAAMKLCLKHGIESQVKTYAFGQEGMERLVKETHEPGWTGKAVVVMKDGGD</sequence>
<dbReference type="InterPro" id="IPR020843">
    <property type="entry name" value="ER"/>
</dbReference>
<dbReference type="InterPro" id="IPR013154">
    <property type="entry name" value="ADH-like_N"/>
</dbReference>
<dbReference type="PANTHER" id="PTHR42940:SF8">
    <property type="entry name" value="VACUOLAR PROTEIN SORTING-ASSOCIATED PROTEIN 11"/>
    <property type="match status" value="1"/>
</dbReference>
<comment type="similarity">
    <text evidence="2">Belongs to the zinc-containing alcohol dehydrogenase family.</text>
</comment>
<dbReference type="STRING" id="71784.A0A1Y2AU39"/>
<dbReference type="Gene3D" id="3.90.180.10">
    <property type="entry name" value="Medium-chain alcohol dehydrogenases, catalytic domain"/>
    <property type="match status" value="1"/>
</dbReference>